<dbReference type="EMBL" id="CAJZBQ010000029">
    <property type="protein sequence ID" value="CAG9321763.1"/>
    <property type="molecule type" value="Genomic_DNA"/>
</dbReference>
<feature type="domain" description="CLEC16A/TT9 C-terminal" evidence="4">
    <location>
        <begin position="449"/>
        <end position="741"/>
    </location>
</feature>
<dbReference type="PANTHER" id="PTHR21481">
    <property type="entry name" value="PROTEIN CLEC16A"/>
    <property type="match status" value="1"/>
</dbReference>
<dbReference type="Pfam" id="PF09758">
    <property type="entry name" value="FPL"/>
    <property type="match status" value="1"/>
</dbReference>
<dbReference type="GO" id="GO:0005794">
    <property type="term" value="C:Golgi apparatus"/>
    <property type="evidence" value="ECO:0007669"/>
    <property type="project" value="TreeGrafter"/>
</dbReference>
<protein>
    <recommendedName>
        <fullName evidence="7">FPL domain-containing protein</fullName>
    </recommendedName>
</protein>
<dbReference type="GO" id="GO:1901096">
    <property type="term" value="P:regulation of autophagosome maturation"/>
    <property type="evidence" value="ECO:0007669"/>
    <property type="project" value="TreeGrafter"/>
</dbReference>
<evidence type="ECO:0000256" key="1">
    <source>
        <dbReference type="ARBA" id="ARBA00006441"/>
    </source>
</evidence>
<organism evidence="5 6">
    <name type="scientific">Blepharisma stoltei</name>
    <dbReference type="NCBI Taxonomy" id="1481888"/>
    <lineage>
        <taxon>Eukaryota</taxon>
        <taxon>Sar</taxon>
        <taxon>Alveolata</taxon>
        <taxon>Ciliophora</taxon>
        <taxon>Postciliodesmatophora</taxon>
        <taxon>Heterotrichea</taxon>
        <taxon>Heterotrichida</taxon>
        <taxon>Blepharismidae</taxon>
        <taxon>Blepharisma</taxon>
    </lineage>
</organism>
<evidence type="ECO:0008006" key="7">
    <source>
        <dbReference type="Google" id="ProtNLM"/>
    </source>
</evidence>
<keyword evidence="2" id="KW-0072">Autophagy</keyword>
<gene>
    <name evidence="5" type="ORF">BSTOLATCC_MIC29674</name>
</gene>
<comment type="similarity">
    <text evidence="1">Belongs to the CLEC16A/gop-1 family.</text>
</comment>
<dbReference type="AlphaFoldDB" id="A0AAU9JCM3"/>
<keyword evidence="6" id="KW-1185">Reference proteome</keyword>
<dbReference type="Proteomes" id="UP001162131">
    <property type="component" value="Unassembled WGS sequence"/>
</dbReference>
<evidence type="ECO:0000313" key="5">
    <source>
        <dbReference type="EMBL" id="CAG9321763.1"/>
    </source>
</evidence>
<dbReference type="InterPro" id="IPR045820">
    <property type="entry name" value="CLEC16A/TT9_C"/>
</dbReference>
<dbReference type="InterPro" id="IPR019155">
    <property type="entry name" value="CLEC16A/TT9_N"/>
</dbReference>
<proteinExistence type="inferred from homology"/>
<dbReference type="PANTHER" id="PTHR21481:SF0">
    <property type="entry name" value="PROTEIN CLEC16A"/>
    <property type="match status" value="1"/>
</dbReference>
<feature type="domain" description="CLEC16A/TT9 C-terminal" evidence="4">
    <location>
        <begin position="226"/>
        <end position="315"/>
    </location>
</feature>
<reference evidence="5" key="1">
    <citation type="submission" date="2021-09" db="EMBL/GenBank/DDBJ databases">
        <authorList>
            <consortium name="AG Swart"/>
            <person name="Singh M."/>
            <person name="Singh A."/>
            <person name="Seah K."/>
            <person name="Emmerich C."/>
        </authorList>
    </citation>
    <scope>NUCLEOTIDE SEQUENCE</scope>
    <source>
        <strain evidence="5">ATCC30299</strain>
    </source>
</reference>
<feature type="domain" description="FPL" evidence="3">
    <location>
        <begin position="43"/>
        <end position="186"/>
    </location>
</feature>
<evidence type="ECO:0000313" key="6">
    <source>
        <dbReference type="Proteomes" id="UP001162131"/>
    </source>
</evidence>
<dbReference type="GO" id="GO:0005770">
    <property type="term" value="C:late endosome"/>
    <property type="evidence" value="ECO:0007669"/>
    <property type="project" value="TreeGrafter"/>
</dbReference>
<evidence type="ECO:0000256" key="2">
    <source>
        <dbReference type="ARBA" id="ARBA00023006"/>
    </source>
</evidence>
<dbReference type="GO" id="GO:0016197">
    <property type="term" value="P:endosomal transport"/>
    <property type="evidence" value="ECO:0007669"/>
    <property type="project" value="TreeGrafter"/>
</dbReference>
<evidence type="ECO:0000259" key="4">
    <source>
        <dbReference type="Pfam" id="PF19439"/>
    </source>
</evidence>
<comment type="caution">
    <text evidence="5">The sequence shown here is derived from an EMBL/GenBank/DDBJ whole genome shotgun (WGS) entry which is preliminary data.</text>
</comment>
<dbReference type="GO" id="GO:0006914">
    <property type="term" value="P:autophagy"/>
    <property type="evidence" value="ECO:0007669"/>
    <property type="project" value="UniProtKB-KW"/>
</dbReference>
<dbReference type="GO" id="GO:0007034">
    <property type="term" value="P:vacuolar transport"/>
    <property type="evidence" value="ECO:0007669"/>
    <property type="project" value="TreeGrafter"/>
</dbReference>
<evidence type="ECO:0000259" key="3">
    <source>
        <dbReference type="Pfam" id="PF09758"/>
    </source>
</evidence>
<name>A0AAU9JCM3_9CILI</name>
<dbReference type="Pfam" id="PF19439">
    <property type="entry name" value="CLEC16A_C"/>
    <property type="match status" value="2"/>
</dbReference>
<accession>A0AAU9JCM3</accession>
<dbReference type="InterPro" id="IPR039272">
    <property type="entry name" value="CLEC16A/TT9"/>
</dbReference>
<sequence length="750" mass="86756">MISKIFGSKTKYTYEIFQEMHRELSFFYEITPKNEEQAVELVRSMTEALVWSEQNYQNFFDFFMKADVQSLFRRFLSFQSKPLLIQLIQSANMLVHNLDSDEDKQYLLNTPFYGEVISHPYDSNDEEIVENYMSLLKSLATNLKSEQLKSYVLGQNFSLYTGAFAFIDSKDQMIKTAARTVILSIFKLQDESIIQYISQSGFFIAIVLSMREQWYALDQKIMSMSNSSKLEQIIKDHVDNLYFMNDIFEQDIIEINQELADLLLRHIILPVLVGSLGSERHMQHHLGIPLAAYLIIQILKTIRHPPLINTLAACLFLKEVREELLTLTMNSPPLQALAGGSRDLSPSTDAIRLGSQMLDYLDYLEEPENLRHNTIRDVIFSFLRSRDDNLVTLTVLIIQGVILNGSVSSTILWGAGLMPVENKKIKDQSGRPREENKDLGEEAKDLQKINYESGVISMLLRLINLEPSFRIFTCHAICKLMLSLVYKKDSNICLLPEHELSLKKALKRTIAALKKLVKANFHDSLLLELFEEEWNRISSLKFNDKIICPSHLLLPLLNELESNIPLEHRRPSGDVEEARCNVSLFFLYRKMHHLLCAKDVNTDFDIDTYPLNYMKTPCLWKEGEVHSMDGRTCFRCFVKDGKKEKILYFTEDDDKFVLVEPDIELMGYAKIVIITNLRDVEAMTDRSDPRSLVLLVKQKTDNTQLILTFEDAQRCLWIKRQIEEHRKSSKSEDMGLIEVLLNTIDECLVK</sequence>